<dbReference type="InterPro" id="IPR036775">
    <property type="entry name" value="DNA_pol_Y-fam_lit_finger_sf"/>
</dbReference>
<evidence type="ECO:0000256" key="14">
    <source>
        <dbReference type="ARBA" id="ARBA00023204"/>
    </source>
</evidence>
<dbReference type="PIRSF" id="PIRSF036603">
    <property type="entry name" value="DPol_eta"/>
    <property type="match status" value="1"/>
</dbReference>
<evidence type="ECO:0000256" key="12">
    <source>
        <dbReference type="ARBA" id="ARBA00022842"/>
    </source>
</evidence>
<dbReference type="FunFam" id="3.30.1490.100:FF:000007">
    <property type="entry name" value="DNA polymerase eta"/>
    <property type="match status" value="1"/>
</dbReference>
<dbReference type="Pfam" id="PF11799">
    <property type="entry name" value="IMS_C"/>
    <property type="match status" value="1"/>
</dbReference>
<keyword evidence="11" id="KW-0862">Zinc</keyword>
<gene>
    <name evidence="21" type="primary">RsPOLH</name>
</gene>
<dbReference type="FunFam" id="1.10.150.20:FF:000014">
    <property type="entry name" value="Polymerase (DNA directed), eta"/>
    <property type="match status" value="1"/>
</dbReference>
<evidence type="ECO:0000256" key="17">
    <source>
        <dbReference type="ARBA" id="ARBA00049244"/>
    </source>
</evidence>
<evidence type="ECO:0000256" key="15">
    <source>
        <dbReference type="ARBA" id="ARBA00023242"/>
    </source>
</evidence>
<dbReference type="GO" id="GO:0042276">
    <property type="term" value="P:error-prone translesion synthesis"/>
    <property type="evidence" value="ECO:0007669"/>
    <property type="project" value="TreeGrafter"/>
</dbReference>
<evidence type="ECO:0000256" key="4">
    <source>
        <dbReference type="ARBA" id="ARBA00010945"/>
    </source>
</evidence>
<dbReference type="SUPFAM" id="SSF100879">
    <property type="entry name" value="Lesion bypass DNA polymerase (Y-family), little finger domain"/>
    <property type="match status" value="1"/>
</dbReference>
<dbReference type="GO" id="GO:0005634">
    <property type="term" value="C:nucleus"/>
    <property type="evidence" value="ECO:0007669"/>
    <property type="project" value="UniProtKB-SubCell"/>
</dbReference>
<evidence type="ECO:0000256" key="13">
    <source>
        <dbReference type="ARBA" id="ARBA00022843"/>
    </source>
</evidence>
<feature type="region of interest" description="Disordered" evidence="18">
    <location>
        <begin position="534"/>
        <end position="569"/>
    </location>
</feature>
<sequence>MSSTDLFGASCDISTMDRIITLVDMDCFYCQVEARLNPSLKGKPLAVVQYNKWKGGGIIAVNYEARNFGVTRNMRGDEAKKKCPNIVLVHVPEVRGKADLTKYRDAGCEVVDVFCQFSDCVQRASVDEAYIDVTEAVEQRISSFCRVQPSQLATTFVVGFTDINSNDEETRLQGITSWLESVYALQDPAQLRLAVAGVIVEEMRAAVYQQTGFRCSAGISHNKILGKLACGLHKPNRQTVLPQAGVMELYKTLPIRKVRNLGGKFGCVVMEQLDCEVMADLLQFTKNQLQQRFDEKMGTWLYNIARGIDHDPVTKRLLSKSIGCCKNFPGRQALTTSMDVQFWLSKLTAEVAERLAKDLEENKRRAKLLTVSYHQDIDSRNISSSRSGPLTSYDPQKIMADAFELVKKSNTGCAGAPDVWYPPLKYLGLSVGKFVSEDAAQNSTIHDFFKVTQKELNKAVSKNVTELSKVVHENINGMNNQEPGTHKPLTSLKNMYNADGSKMTVSDKGKVSSTGSSFFMNYLKQHNVVKSAETGSGKVSVGTSENRSADNIDQPISKHIHGTDSDNDMFDSPVADTEKVKENESDVHLRTTVTQLNLDALTSATKEHVNDTTKMWVSVEELFPDINNVDDDVVALLPASLKKRLQSQIENAKHNSVSNKHAVGTITMLGDGKLINARDSLFVGSHTKCGAEEVSEVVKVSMHVDECVPESESEKQLCNRSKSATSLNLLDHCDDQKDDLLSKSSHALQGAKEENRDLIQVGDDIVPPEAKQQYLSANHISLSCRDESVRASTDIAGHNKAKSYNVTSVTLGMSEENDVKDNMNVVAEVCPHCRKAIPLNEYPEHLDFHTAEKLHEELNGRAVQMRTAVSTSALNKKPSLELPTKRKRGALSKKPSMTDRDKKTRTITAFFTPK</sequence>
<comment type="cofactor">
    <cofactor evidence="1">
        <name>Mn(2+)</name>
        <dbReference type="ChEBI" id="CHEBI:29035"/>
    </cofactor>
</comment>
<feature type="domain" description="UmuC" evidence="19">
    <location>
        <begin position="20"/>
        <end position="262"/>
    </location>
</feature>
<proteinExistence type="evidence at transcript level"/>
<evidence type="ECO:0000256" key="7">
    <source>
        <dbReference type="ARBA" id="ARBA00022695"/>
    </source>
</evidence>
<keyword evidence="12" id="KW-0460">Magnesium</keyword>
<dbReference type="PROSITE" id="PS51907">
    <property type="entry name" value="ZF_UBZ3"/>
    <property type="match status" value="1"/>
</dbReference>
<comment type="subcellular location">
    <subcellularLocation>
        <location evidence="3">Nucleus</location>
    </subcellularLocation>
</comment>
<dbReference type="InterPro" id="IPR043502">
    <property type="entry name" value="DNA/RNA_pol_sf"/>
</dbReference>
<keyword evidence="10" id="KW-0863">Zinc-finger</keyword>
<evidence type="ECO:0000256" key="2">
    <source>
        <dbReference type="ARBA" id="ARBA00001946"/>
    </source>
</evidence>
<dbReference type="GO" id="GO:0003887">
    <property type="term" value="F:DNA-directed DNA polymerase activity"/>
    <property type="evidence" value="ECO:0007669"/>
    <property type="project" value="UniProtKB-EC"/>
</dbReference>
<keyword evidence="6" id="KW-0808">Transferase</keyword>
<dbReference type="Pfam" id="PF21704">
    <property type="entry name" value="POLH-Rev1_HhH"/>
    <property type="match status" value="1"/>
</dbReference>
<keyword evidence="15" id="KW-0539">Nucleus</keyword>
<dbReference type="GO" id="GO:0006281">
    <property type="term" value="P:DNA repair"/>
    <property type="evidence" value="ECO:0007669"/>
    <property type="project" value="UniProtKB-KW"/>
</dbReference>
<keyword evidence="8" id="KW-0479">Metal-binding</keyword>
<dbReference type="InterPro" id="IPR041298">
    <property type="entry name" value="UBZ3"/>
</dbReference>
<protein>
    <recommendedName>
        <fullName evidence="16">DNA polymerase eta</fullName>
        <ecNumber evidence="5">2.7.7.7</ecNumber>
    </recommendedName>
</protein>
<dbReference type="SUPFAM" id="SSF56672">
    <property type="entry name" value="DNA/RNA polymerases"/>
    <property type="match status" value="1"/>
</dbReference>
<evidence type="ECO:0000259" key="20">
    <source>
        <dbReference type="PROSITE" id="PS51907"/>
    </source>
</evidence>
<keyword evidence="7" id="KW-0548">Nucleotidyltransferase</keyword>
<feature type="domain" description="UBZ3-type" evidence="20">
    <location>
        <begin position="823"/>
        <end position="857"/>
    </location>
</feature>
<evidence type="ECO:0000256" key="18">
    <source>
        <dbReference type="SAM" id="MobiDB-lite"/>
    </source>
</evidence>
<dbReference type="EMBL" id="FX985861">
    <property type="protein sequence ID" value="BBA93748.1"/>
    <property type="molecule type" value="mRNA"/>
</dbReference>
<dbReference type="InterPro" id="IPR043128">
    <property type="entry name" value="Rev_trsase/Diguanyl_cyclase"/>
</dbReference>
<dbReference type="Pfam" id="PF18439">
    <property type="entry name" value="zf_UBZ"/>
    <property type="match status" value="1"/>
</dbReference>
<keyword evidence="13" id="KW-0832">Ubl conjugation</keyword>
<comment type="cofactor">
    <cofactor evidence="2">
        <name>Mg(2+)</name>
        <dbReference type="ChEBI" id="CHEBI:18420"/>
    </cofactor>
</comment>
<evidence type="ECO:0000256" key="5">
    <source>
        <dbReference type="ARBA" id="ARBA00012417"/>
    </source>
</evidence>
<reference evidence="21" key="1">
    <citation type="journal article" date="2016" name="PLoS ONE">
        <title>Caste-Specific and Sex-Specific Expression of Chemoreceptor Genes in a Termite.</title>
        <authorList>
            <person name="Mitaka Y."/>
            <person name="Kobayashi K."/>
            <person name="Mikheyev A."/>
            <person name="Tin M.M.Y."/>
            <person name="Watanabe Y."/>
            <person name="Matsuura K."/>
        </authorList>
    </citation>
    <scope>NUCLEOTIDE SEQUENCE</scope>
</reference>
<dbReference type="Gene3D" id="1.10.150.20">
    <property type="entry name" value="5' to 3' exonuclease, C-terminal subdomain"/>
    <property type="match status" value="1"/>
</dbReference>
<evidence type="ECO:0000256" key="16">
    <source>
        <dbReference type="ARBA" id="ARBA00044975"/>
    </source>
</evidence>
<dbReference type="PANTHER" id="PTHR45873">
    <property type="entry name" value="DNA POLYMERASE ETA"/>
    <property type="match status" value="1"/>
</dbReference>
<feature type="compositionally biased region" description="Polar residues" evidence="18">
    <location>
        <begin position="541"/>
        <end position="551"/>
    </location>
</feature>
<evidence type="ECO:0000256" key="11">
    <source>
        <dbReference type="ARBA" id="ARBA00022833"/>
    </source>
</evidence>
<keyword evidence="9" id="KW-0227">DNA damage</keyword>
<reference evidence="21" key="2">
    <citation type="submission" date="2017-10" db="EMBL/GenBank/DDBJ databases">
        <title>High Expression of DNA Repair Genes in Long-Lived Termite King.</title>
        <authorList>
            <person name="Tasaki E."/>
            <person name="Mitaka Y."/>
            <person name="Nozaki T."/>
            <person name="Kobayashi K."/>
            <person name="Matsuura K."/>
            <person name="Iuchi Y."/>
        </authorList>
    </citation>
    <scope>NUCLEOTIDE SEQUENCE</scope>
</reference>
<accession>A0A2Z5U652</accession>
<dbReference type="Gene3D" id="3.40.1170.60">
    <property type="match status" value="1"/>
</dbReference>
<dbReference type="PROSITE" id="PS50173">
    <property type="entry name" value="UMUC"/>
    <property type="match status" value="1"/>
</dbReference>
<dbReference type="Gene3D" id="3.30.1490.100">
    <property type="entry name" value="DNA polymerase, Y-family, little finger domain"/>
    <property type="match status" value="1"/>
</dbReference>
<dbReference type="GO" id="GO:0009411">
    <property type="term" value="P:response to UV"/>
    <property type="evidence" value="ECO:0007669"/>
    <property type="project" value="UniProtKB-ARBA"/>
</dbReference>
<dbReference type="Gene3D" id="3.30.70.270">
    <property type="match status" value="1"/>
</dbReference>
<dbReference type="Pfam" id="PF00817">
    <property type="entry name" value="IMS"/>
    <property type="match status" value="1"/>
</dbReference>
<feature type="region of interest" description="Disordered" evidence="18">
    <location>
        <begin position="870"/>
        <end position="914"/>
    </location>
</feature>
<dbReference type="GO" id="GO:0003684">
    <property type="term" value="F:damaged DNA binding"/>
    <property type="evidence" value="ECO:0007669"/>
    <property type="project" value="InterPro"/>
</dbReference>
<dbReference type="InterPro" id="IPR001126">
    <property type="entry name" value="UmuC"/>
</dbReference>
<evidence type="ECO:0000256" key="9">
    <source>
        <dbReference type="ARBA" id="ARBA00022763"/>
    </source>
</evidence>
<keyword evidence="14" id="KW-0234">DNA repair</keyword>
<evidence type="ECO:0000256" key="8">
    <source>
        <dbReference type="ARBA" id="ARBA00022723"/>
    </source>
</evidence>
<dbReference type="PANTHER" id="PTHR45873:SF1">
    <property type="entry name" value="DNA POLYMERASE ETA"/>
    <property type="match status" value="1"/>
</dbReference>
<dbReference type="GO" id="GO:0035861">
    <property type="term" value="C:site of double-strand break"/>
    <property type="evidence" value="ECO:0007669"/>
    <property type="project" value="TreeGrafter"/>
</dbReference>
<comment type="catalytic activity">
    <reaction evidence="17">
        <text>DNA(n) + a 2'-deoxyribonucleoside 5'-triphosphate = DNA(n+1) + diphosphate</text>
        <dbReference type="Rhea" id="RHEA:22508"/>
        <dbReference type="Rhea" id="RHEA-COMP:17339"/>
        <dbReference type="Rhea" id="RHEA-COMP:17340"/>
        <dbReference type="ChEBI" id="CHEBI:33019"/>
        <dbReference type="ChEBI" id="CHEBI:61560"/>
        <dbReference type="ChEBI" id="CHEBI:173112"/>
        <dbReference type="EC" id="2.7.7.7"/>
    </reaction>
</comment>
<evidence type="ECO:0000259" key="19">
    <source>
        <dbReference type="PROSITE" id="PS50173"/>
    </source>
</evidence>
<dbReference type="InterPro" id="IPR017961">
    <property type="entry name" value="DNA_pol_Y-fam_little_finger"/>
</dbReference>
<organism evidence="21">
    <name type="scientific">Reticulitermes speratus</name>
    <dbReference type="NCBI Taxonomy" id="60591"/>
    <lineage>
        <taxon>Eukaryota</taxon>
        <taxon>Metazoa</taxon>
        <taxon>Ecdysozoa</taxon>
        <taxon>Arthropoda</taxon>
        <taxon>Hexapoda</taxon>
        <taxon>Insecta</taxon>
        <taxon>Pterygota</taxon>
        <taxon>Neoptera</taxon>
        <taxon>Polyneoptera</taxon>
        <taxon>Dictyoptera</taxon>
        <taxon>Blattodea</taxon>
        <taxon>Blattoidea</taxon>
        <taxon>Termitoidae</taxon>
        <taxon>Rhinotermitidae</taxon>
        <taxon>Reticulitermes</taxon>
        <taxon>Frontotermes</taxon>
    </lineage>
</organism>
<dbReference type="FunFam" id="3.40.1170.60:FF:000003">
    <property type="entry name" value="DNA polymerase eta"/>
    <property type="match status" value="1"/>
</dbReference>
<name>A0A2Z5U652_9NEOP</name>
<dbReference type="EC" id="2.7.7.7" evidence="5"/>
<evidence type="ECO:0000256" key="1">
    <source>
        <dbReference type="ARBA" id="ARBA00001936"/>
    </source>
</evidence>
<dbReference type="InterPro" id="IPR052230">
    <property type="entry name" value="DNA_polymerase_eta"/>
</dbReference>
<comment type="similarity">
    <text evidence="4">Belongs to the DNA polymerase type-Y family.</text>
</comment>
<dbReference type="AlphaFoldDB" id="A0A2Z5U652"/>
<evidence type="ECO:0000256" key="6">
    <source>
        <dbReference type="ARBA" id="ARBA00022679"/>
    </source>
</evidence>
<evidence type="ECO:0000313" key="21">
    <source>
        <dbReference type="EMBL" id="BBA93748.1"/>
    </source>
</evidence>
<dbReference type="GO" id="GO:0005657">
    <property type="term" value="C:replication fork"/>
    <property type="evidence" value="ECO:0007669"/>
    <property type="project" value="TreeGrafter"/>
</dbReference>
<evidence type="ECO:0000256" key="10">
    <source>
        <dbReference type="ARBA" id="ARBA00022771"/>
    </source>
</evidence>
<dbReference type="GO" id="GO:0008270">
    <property type="term" value="F:zinc ion binding"/>
    <property type="evidence" value="ECO:0007669"/>
    <property type="project" value="UniProtKB-KW"/>
</dbReference>
<evidence type="ECO:0000256" key="3">
    <source>
        <dbReference type="ARBA" id="ARBA00004123"/>
    </source>
</evidence>